<comment type="caution">
    <text evidence="1">The sequence shown here is derived from an EMBL/GenBank/DDBJ whole genome shotgun (WGS) entry which is preliminary data.</text>
</comment>
<dbReference type="Proteomes" id="UP000294513">
    <property type="component" value="Unassembled WGS sequence"/>
</dbReference>
<evidence type="ECO:0000313" key="1">
    <source>
        <dbReference type="EMBL" id="TDD76162.1"/>
    </source>
</evidence>
<organism evidence="1 2">
    <name type="scientific">Actinomadura rubrisoli</name>
    <dbReference type="NCBI Taxonomy" id="2530368"/>
    <lineage>
        <taxon>Bacteria</taxon>
        <taxon>Bacillati</taxon>
        <taxon>Actinomycetota</taxon>
        <taxon>Actinomycetes</taxon>
        <taxon>Streptosporangiales</taxon>
        <taxon>Thermomonosporaceae</taxon>
        <taxon>Actinomadura</taxon>
    </lineage>
</organism>
<dbReference type="EMBL" id="SMKU01000216">
    <property type="protein sequence ID" value="TDD76162.1"/>
    <property type="molecule type" value="Genomic_DNA"/>
</dbReference>
<name>A0A4R5AZN9_9ACTN</name>
<gene>
    <name evidence="1" type="ORF">E1298_31075</name>
</gene>
<proteinExistence type="predicted"/>
<sequence>MNRPADTVVDLPPVRDAPPAIPAGITTWWGEATKMWWAIVPPLHGPRLVEAPTADALAVTVDWYLRRAAI</sequence>
<accession>A0A4R5AZN9</accession>
<keyword evidence="2" id="KW-1185">Reference proteome</keyword>
<dbReference type="OrthoDB" id="3482046at2"/>
<dbReference type="AlphaFoldDB" id="A0A4R5AZN9"/>
<protein>
    <submittedName>
        <fullName evidence="1">Uncharacterized protein</fullName>
    </submittedName>
</protein>
<evidence type="ECO:0000313" key="2">
    <source>
        <dbReference type="Proteomes" id="UP000294513"/>
    </source>
</evidence>
<dbReference type="RefSeq" id="WP_131899573.1">
    <property type="nucleotide sequence ID" value="NZ_SMKU01000216.1"/>
</dbReference>
<reference evidence="1 2" key="1">
    <citation type="submission" date="2019-03" db="EMBL/GenBank/DDBJ databases">
        <title>Draft genome sequences of novel Actinobacteria.</title>
        <authorList>
            <person name="Sahin N."/>
            <person name="Ay H."/>
            <person name="Saygin H."/>
        </authorList>
    </citation>
    <scope>NUCLEOTIDE SEQUENCE [LARGE SCALE GENOMIC DNA]</scope>
    <source>
        <strain evidence="1 2">H3C3</strain>
    </source>
</reference>